<dbReference type="GO" id="GO:0016740">
    <property type="term" value="F:transferase activity"/>
    <property type="evidence" value="ECO:0007669"/>
    <property type="project" value="UniProtKB-KW"/>
</dbReference>
<dbReference type="GO" id="GO:0019877">
    <property type="term" value="P:diaminopimelate biosynthetic process"/>
    <property type="evidence" value="ECO:0007669"/>
    <property type="project" value="UniProtKB-KW"/>
</dbReference>
<dbReference type="GO" id="GO:0009085">
    <property type="term" value="P:lysine biosynthetic process"/>
    <property type="evidence" value="ECO:0007669"/>
    <property type="project" value="UniProtKB-KW"/>
</dbReference>
<dbReference type="CDD" id="cd04647">
    <property type="entry name" value="LbH_MAT_like"/>
    <property type="match status" value="1"/>
</dbReference>
<dbReference type="Proteomes" id="UP000029864">
    <property type="component" value="Unassembled WGS sequence"/>
</dbReference>
<evidence type="ECO:0000256" key="3">
    <source>
        <dbReference type="ARBA" id="ARBA00022737"/>
    </source>
</evidence>
<dbReference type="Pfam" id="PF14602">
    <property type="entry name" value="Hexapep_2"/>
    <property type="match status" value="1"/>
</dbReference>
<keyword evidence="4" id="KW-0220">Diaminopimelate biosynthesis</keyword>
<dbReference type="PANTHER" id="PTHR43300">
    <property type="entry name" value="ACETYLTRANSFERASE"/>
    <property type="match status" value="1"/>
</dbReference>
<dbReference type="PROSITE" id="PS00101">
    <property type="entry name" value="HEXAPEP_TRANSFERASES"/>
    <property type="match status" value="1"/>
</dbReference>
<reference evidence="7 9" key="2">
    <citation type="submission" date="2020-08" db="EMBL/GenBank/DDBJ databases">
        <title>Sequencing the genomes of 1000 actinobacteria strains.</title>
        <authorList>
            <person name="Klenk H.-P."/>
        </authorList>
    </citation>
    <scope>NUCLEOTIDE SEQUENCE [LARGE SCALE GENOMIC DNA]</scope>
    <source>
        <strain evidence="7 9">DSM 21065</strain>
    </source>
</reference>
<dbReference type="InterPro" id="IPR011004">
    <property type="entry name" value="Trimer_LpxA-like_sf"/>
</dbReference>
<evidence type="ECO:0000256" key="1">
    <source>
        <dbReference type="ARBA" id="ARBA00022605"/>
    </source>
</evidence>
<dbReference type="STRING" id="1001240.GY21_18550"/>
<dbReference type="SUPFAM" id="SSF51161">
    <property type="entry name" value="Trimeric LpxA-like enzymes"/>
    <property type="match status" value="1"/>
</dbReference>
<keyword evidence="1" id="KW-0028">Amino-acid biosynthesis</keyword>
<dbReference type="InterPro" id="IPR001451">
    <property type="entry name" value="Hexapep"/>
</dbReference>
<reference evidence="6 8" key="1">
    <citation type="submission" date="2014-08" db="EMBL/GenBank/DDBJ databases">
        <authorList>
            <person name="Sisinthy S."/>
        </authorList>
    </citation>
    <scope>NUCLEOTIDE SEQUENCE [LARGE SCALE GENOMIC DNA]</scope>
    <source>
        <strain evidence="6 8">RuG17</strain>
    </source>
</reference>
<keyword evidence="2 7" id="KW-0808">Transferase</keyword>
<keyword evidence="8" id="KW-1185">Reference proteome</keyword>
<protein>
    <submittedName>
        <fullName evidence="7">Acetyltransferase-like isoleucine patch superfamily enzyme</fullName>
    </submittedName>
</protein>
<dbReference type="AlphaFoldDB" id="A0A099J1E4"/>
<evidence type="ECO:0000256" key="2">
    <source>
        <dbReference type="ARBA" id="ARBA00022679"/>
    </source>
</evidence>
<dbReference type="InterPro" id="IPR050179">
    <property type="entry name" value="Trans_hexapeptide_repeat"/>
</dbReference>
<evidence type="ECO:0000313" key="6">
    <source>
        <dbReference type="EMBL" id="KGJ71970.1"/>
    </source>
</evidence>
<dbReference type="eggNOG" id="COG0110">
    <property type="taxonomic scope" value="Bacteria"/>
</dbReference>
<gene>
    <name evidence="7" type="ORF">BJ997_003350</name>
    <name evidence="6" type="ORF">GY21_18550</name>
</gene>
<proteinExistence type="predicted"/>
<accession>A0A099J1E4</accession>
<evidence type="ECO:0000256" key="5">
    <source>
        <dbReference type="ARBA" id="ARBA00023154"/>
    </source>
</evidence>
<name>A0A099J1E4_9MICO</name>
<dbReference type="EMBL" id="JACHBQ010000001">
    <property type="protein sequence ID" value="MBB5642802.1"/>
    <property type="molecule type" value="Genomic_DNA"/>
</dbReference>
<dbReference type="RefSeq" id="WP_035839491.1">
    <property type="nucleotide sequence ID" value="NZ_JACHBQ010000001.1"/>
</dbReference>
<evidence type="ECO:0000313" key="9">
    <source>
        <dbReference type="Proteomes" id="UP000561726"/>
    </source>
</evidence>
<dbReference type="Proteomes" id="UP000561726">
    <property type="component" value="Unassembled WGS sequence"/>
</dbReference>
<evidence type="ECO:0000256" key="4">
    <source>
        <dbReference type="ARBA" id="ARBA00022915"/>
    </source>
</evidence>
<keyword evidence="3" id="KW-0677">Repeat</keyword>
<dbReference type="Gene3D" id="2.160.10.10">
    <property type="entry name" value="Hexapeptide repeat proteins"/>
    <property type="match status" value="1"/>
</dbReference>
<dbReference type="PANTHER" id="PTHR43300:SF10">
    <property type="entry name" value="2,3,4,5-TETRAHYDROPYRIDINE-2,6-DICARBOXYLATE N-ACETYLTRANSFERASE"/>
    <property type="match status" value="1"/>
</dbReference>
<evidence type="ECO:0000313" key="8">
    <source>
        <dbReference type="Proteomes" id="UP000029864"/>
    </source>
</evidence>
<sequence>MTLLGRVRRVVELARGSLSGHHGVRIAAGVKLGGPGRYHLDRGSRIHRGVRIWVGPGATLALARGGGIGARTVINVESGLTIGTGSQVSWDAQILDTDFHRITGTDGTVLPHTIAVAIGDHVLVGTGALILKGVVIGDGAVVAAGSVVTSSVAAATIVAGNPARAISRLERWD</sequence>
<organism evidence="6 8">
    <name type="scientific">Cryobacterium roopkundense</name>
    <dbReference type="NCBI Taxonomy" id="1001240"/>
    <lineage>
        <taxon>Bacteria</taxon>
        <taxon>Bacillati</taxon>
        <taxon>Actinomycetota</taxon>
        <taxon>Actinomycetes</taxon>
        <taxon>Micrococcales</taxon>
        <taxon>Microbacteriaceae</taxon>
        <taxon>Cryobacterium</taxon>
    </lineage>
</organism>
<evidence type="ECO:0000313" key="7">
    <source>
        <dbReference type="EMBL" id="MBB5642802.1"/>
    </source>
</evidence>
<dbReference type="InterPro" id="IPR018357">
    <property type="entry name" value="Hexapep_transf_CS"/>
</dbReference>
<dbReference type="EMBL" id="JPXF01000110">
    <property type="protein sequence ID" value="KGJ71970.1"/>
    <property type="molecule type" value="Genomic_DNA"/>
</dbReference>
<comment type="caution">
    <text evidence="6">The sequence shown here is derived from an EMBL/GenBank/DDBJ whole genome shotgun (WGS) entry which is preliminary data.</text>
</comment>
<keyword evidence="5" id="KW-0457">Lysine biosynthesis</keyword>
<dbReference type="OrthoDB" id="2643438at2"/>